<dbReference type="EMBL" id="BPLR01013451">
    <property type="protein sequence ID" value="GIY61321.1"/>
    <property type="molecule type" value="Genomic_DNA"/>
</dbReference>
<dbReference type="Proteomes" id="UP001054945">
    <property type="component" value="Unassembled WGS sequence"/>
</dbReference>
<gene>
    <name evidence="2" type="primary">AVEN_2839_1</name>
    <name evidence="2" type="ORF">CEXT_666451</name>
</gene>
<organism evidence="2 3">
    <name type="scientific">Caerostris extrusa</name>
    <name type="common">Bark spider</name>
    <name type="synonym">Caerostris bankana</name>
    <dbReference type="NCBI Taxonomy" id="172846"/>
    <lineage>
        <taxon>Eukaryota</taxon>
        <taxon>Metazoa</taxon>
        <taxon>Ecdysozoa</taxon>
        <taxon>Arthropoda</taxon>
        <taxon>Chelicerata</taxon>
        <taxon>Arachnida</taxon>
        <taxon>Araneae</taxon>
        <taxon>Araneomorphae</taxon>
        <taxon>Entelegynae</taxon>
        <taxon>Araneoidea</taxon>
        <taxon>Araneidae</taxon>
        <taxon>Caerostris</taxon>
    </lineage>
</organism>
<reference evidence="2 3" key="1">
    <citation type="submission" date="2021-06" db="EMBL/GenBank/DDBJ databases">
        <title>Caerostris extrusa draft genome.</title>
        <authorList>
            <person name="Kono N."/>
            <person name="Arakawa K."/>
        </authorList>
    </citation>
    <scope>NUCLEOTIDE SEQUENCE [LARGE SCALE GENOMIC DNA]</scope>
</reference>
<evidence type="ECO:0000256" key="1">
    <source>
        <dbReference type="SAM" id="MobiDB-lite"/>
    </source>
</evidence>
<feature type="compositionally biased region" description="Basic and acidic residues" evidence="1">
    <location>
        <begin position="1"/>
        <end position="14"/>
    </location>
</feature>
<feature type="region of interest" description="Disordered" evidence="1">
    <location>
        <begin position="1"/>
        <end position="135"/>
    </location>
</feature>
<evidence type="ECO:0000313" key="2">
    <source>
        <dbReference type="EMBL" id="GIY61321.1"/>
    </source>
</evidence>
<evidence type="ECO:0000313" key="3">
    <source>
        <dbReference type="Proteomes" id="UP001054945"/>
    </source>
</evidence>
<accession>A0AAV4UUA9</accession>
<dbReference type="AlphaFoldDB" id="A0AAV4UUA9"/>
<proteinExistence type="predicted"/>
<feature type="compositionally biased region" description="Pro residues" evidence="1">
    <location>
        <begin position="106"/>
        <end position="116"/>
    </location>
</feature>
<protein>
    <submittedName>
        <fullName evidence="2">Uncharacterized protein</fullName>
    </submittedName>
</protein>
<comment type="caution">
    <text evidence="2">The sequence shown here is derived from an EMBL/GenBank/DDBJ whole genome shotgun (WGS) entry which is preliminary data.</text>
</comment>
<keyword evidence="3" id="KW-1185">Reference proteome</keyword>
<sequence length="247" mass="27205">MPREGINHTSDLENHISLPGNDAEPSTSMMNGDVHDKDEINENEAAGDFSINEKCSPTPSARSKRTKPTEENSPVSEVPKEPLMTQTGMSPVKAEQSFENMLLPSFRPPSARPPSARPSSSRPAPPRIRIRHVVENQEPENNLFLGRLRPTTAKPVENVILDQGPASDEEEEAFIVIESEATEQLKVQSSNLPAETPEEDKGSLVKKLLETKKDLEGGSQHTPTKKSKLIALRCLKHHMSATLPLRS</sequence>
<name>A0AAV4UUA9_CAEEX</name>